<dbReference type="SUPFAM" id="SSF118310">
    <property type="entry name" value="AN1-like Zinc finger"/>
    <property type="match status" value="1"/>
</dbReference>
<gene>
    <name evidence="9" type="ORF">ZIOFF_005704</name>
</gene>
<evidence type="ECO:0000256" key="3">
    <source>
        <dbReference type="ARBA" id="ARBA00022771"/>
    </source>
</evidence>
<dbReference type="InterPro" id="IPR000058">
    <property type="entry name" value="Znf_AN1"/>
</dbReference>
<dbReference type="InterPro" id="IPR002653">
    <property type="entry name" value="Znf_A20"/>
</dbReference>
<dbReference type="EMBL" id="JACMSC010000002">
    <property type="protein sequence ID" value="KAG6531869.1"/>
    <property type="molecule type" value="Genomic_DNA"/>
</dbReference>
<evidence type="ECO:0000313" key="10">
    <source>
        <dbReference type="Proteomes" id="UP000734854"/>
    </source>
</evidence>
<dbReference type="Pfam" id="PF01754">
    <property type="entry name" value="zf-A20"/>
    <property type="match status" value="1"/>
</dbReference>
<dbReference type="GO" id="GO:0008270">
    <property type="term" value="F:zinc ion binding"/>
    <property type="evidence" value="ECO:0007669"/>
    <property type="project" value="UniProtKB-KW"/>
</dbReference>
<evidence type="ECO:0000259" key="8">
    <source>
        <dbReference type="PROSITE" id="PS51039"/>
    </source>
</evidence>
<sequence>MSHRGESSFTSEARWCDRTAEGTCRIYYSMHHLIDKISPKSASTRNKYLPTSLSVRWFLSSKLSFWDPSIARFRGDFRQHKHKQVNLVYTFACSTGELEMDHDETGCQAPECPILCINNCGFFGTAATMNMCSKCHREMILKQEREKLAQSSIDSFVNGSGSGKEPIVVGNTDAFVNSAEVKSLKLQPSDGLGSSEGGETKIKEGPKKCTACKKRVGLTGFNCRCGNLFCAVHRYSDKHDCSFNYREEAQNAIAKANPVVKAEKLDKI</sequence>
<dbReference type="Proteomes" id="UP000734854">
    <property type="component" value="Unassembled WGS sequence"/>
</dbReference>
<dbReference type="FunFam" id="4.10.1110.10:FF:000001">
    <property type="entry name" value="Zinc finger AN1-type containing 6"/>
    <property type="match status" value="1"/>
</dbReference>
<dbReference type="SUPFAM" id="SSF57716">
    <property type="entry name" value="Glucocorticoid receptor-like (DNA-binding domain)"/>
    <property type="match status" value="1"/>
</dbReference>
<evidence type="ECO:0000256" key="4">
    <source>
        <dbReference type="ARBA" id="ARBA00022833"/>
    </source>
</evidence>
<dbReference type="PROSITE" id="PS51036">
    <property type="entry name" value="ZF_A20"/>
    <property type="match status" value="1"/>
</dbReference>
<evidence type="ECO:0000256" key="5">
    <source>
        <dbReference type="ARBA" id="ARBA00023016"/>
    </source>
</evidence>
<organism evidence="9 10">
    <name type="scientific">Zingiber officinale</name>
    <name type="common">Ginger</name>
    <name type="synonym">Amomum zingiber</name>
    <dbReference type="NCBI Taxonomy" id="94328"/>
    <lineage>
        <taxon>Eukaryota</taxon>
        <taxon>Viridiplantae</taxon>
        <taxon>Streptophyta</taxon>
        <taxon>Embryophyta</taxon>
        <taxon>Tracheophyta</taxon>
        <taxon>Spermatophyta</taxon>
        <taxon>Magnoliopsida</taxon>
        <taxon>Liliopsida</taxon>
        <taxon>Zingiberales</taxon>
        <taxon>Zingiberaceae</taxon>
        <taxon>Zingiber</taxon>
    </lineage>
</organism>
<feature type="domain" description="A20-type" evidence="7">
    <location>
        <begin position="110"/>
        <end position="144"/>
    </location>
</feature>
<dbReference type="SMART" id="SM00154">
    <property type="entry name" value="ZnF_AN1"/>
    <property type="match status" value="1"/>
</dbReference>
<evidence type="ECO:0000256" key="2">
    <source>
        <dbReference type="ARBA" id="ARBA00022723"/>
    </source>
</evidence>
<dbReference type="Gene3D" id="1.20.5.4770">
    <property type="match status" value="1"/>
</dbReference>
<proteinExistence type="predicted"/>
<keyword evidence="3 6" id="KW-0863">Zinc-finger</keyword>
<keyword evidence="4" id="KW-0862">Zinc</keyword>
<dbReference type="InterPro" id="IPR035896">
    <property type="entry name" value="AN1-like_Znf"/>
</dbReference>
<accession>A0A8J5LRU3</accession>
<protein>
    <recommendedName>
        <fullName evidence="11">Zinc finger A20 and AN1 domain-containing stress-associated protein 8</fullName>
    </recommendedName>
</protein>
<dbReference type="InterPro" id="IPR050652">
    <property type="entry name" value="AN1_A20_ZnFinger"/>
</dbReference>
<dbReference type="AlphaFoldDB" id="A0A8J5LRU3"/>
<evidence type="ECO:0008006" key="11">
    <source>
        <dbReference type="Google" id="ProtNLM"/>
    </source>
</evidence>
<reference evidence="9 10" key="1">
    <citation type="submission" date="2020-08" db="EMBL/GenBank/DDBJ databases">
        <title>Plant Genome Project.</title>
        <authorList>
            <person name="Zhang R.-G."/>
        </authorList>
    </citation>
    <scope>NUCLEOTIDE SEQUENCE [LARGE SCALE GENOMIC DNA]</scope>
    <source>
        <tissue evidence="9">Rhizome</tissue>
    </source>
</reference>
<dbReference type="SMART" id="SM00259">
    <property type="entry name" value="ZnF_A20"/>
    <property type="match status" value="1"/>
</dbReference>
<evidence type="ECO:0000259" key="7">
    <source>
        <dbReference type="PROSITE" id="PS51036"/>
    </source>
</evidence>
<evidence type="ECO:0000256" key="1">
    <source>
        <dbReference type="ARBA" id="ARBA00003732"/>
    </source>
</evidence>
<dbReference type="PANTHER" id="PTHR10634:SF104">
    <property type="entry name" value="ZINC FINGER A20 AND AN1 DOMAIN-CONTAINING STRESS-ASSOCIATED PROTEIN 2"/>
    <property type="match status" value="1"/>
</dbReference>
<name>A0A8J5LRU3_ZINOF</name>
<feature type="domain" description="AN1-type" evidence="8">
    <location>
        <begin position="203"/>
        <end position="249"/>
    </location>
</feature>
<dbReference type="GO" id="GO:0003677">
    <property type="term" value="F:DNA binding"/>
    <property type="evidence" value="ECO:0007669"/>
    <property type="project" value="InterPro"/>
</dbReference>
<comment type="function">
    <text evidence="1">May be involved in environmental stress response.</text>
</comment>
<keyword evidence="5" id="KW-0346">Stress response</keyword>
<dbReference type="Gene3D" id="4.10.1110.10">
    <property type="entry name" value="AN1-like Zinc finger"/>
    <property type="match status" value="1"/>
</dbReference>
<keyword evidence="10" id="KW-1185">Reference proteome</keyword>
<comment type="caution">
    <text evidence="9">The sequence shown here is derived from an EMBL/GenBank/DDBJ whole genome shotgun (WGS) entry which is preliminary data.</text>
</comment>
<evidence type="ECO:0000313" key="9">
    <source>
        <dbReference type="EMBL" id="KAG6531869.1"/>
    </source>
</evidence>
<dbReference type="PANTHER" id="PTHR10634">
    <property type="entry name" value="AN1-TYPE ZINC FINGER PROTEIN"/>
    <property type="match status" value="1"/>
</dbReference>
<dbReference type="PROSITE" id="PS51039">
    <property type="entry name" value="ZF_AN1"/>
    <property type="match status" value="1"/>
</dbReference>
<keyword evidence="2" id="KW-0479">Metal-binding</keyword>
<dbReference type="Pfam" id="PF01428">
    <property type="entry name" value="zf-AN1"/>
    <property type="match status" value="1"/>
</dbReference>
<evidence type="ECO:0000256" key="6">
    <source>
        <dbReference type="PROSITE-ProRule" id="PRU00449"/>
    </source>
</evidence>